<gene>
    <name evidence="1" type="ORF">N7U68_18785</name>
</gene>
<dbReference type="Proteomes" id="UP001064087">
    <property type="component" value="Chromosome"/>
</dbReference>
<evidence type="ECO:0000313" key="2">
    <source>
        <dbReference type="Proteomes" id="UP001064087"/>
    </source>
</evidence>
<dbReference type="InterPro" id="IPR045389">
    <property type="entry name" value="DUF6522"/>
</dbReference>
<organism evidence="1 2">
    <name type="scientific">Roseovarius pelagicus</name>
    <dbReference type="NCBI Taxonomy" id="2980108"/>
    <lineage>
        <taxon>Bacteria</taxon>
        <taxon>Pseudomonadati</taxon>
        <taxon>Pseudomonadota</taxon>
        <taxon>Alphaproteobacteria</taxon>
        <taxon>Rhodobacterales</taxon>
        <taxon>Roseobacteraceae</taxon>
        <taxon>Roseovarius</taxon>
    </lineage>
</organism>
<reference evidence="1" key="1">
    <citation type="submission" date="2022-10" db="EMBL/GenBank/DDBJ databases">
        <title>Roseovarius pelagicus sp. nov., isolated from Arctic seawater.</title>
        <authorList>
            <person name="Hong Y.W."/>
            <person name="Hwang C.Y."/>
        </authorList>
    </citation>
    <scope>NUCLEOTIDE SEQUENCE</scope>
    <source>
        <strain evidence="1">HL-MP18</strain>
    </source>
</reference>
<protein>
    <submittedName>
        <fullName evidence="1">DUF6522 family protein</fullName>
    </submittedName>
</protein>
<sequence>MSKVSVTADGFVVDAELLGAAFSVPPETIPTEMRDGNITSRCEIGVDADAGTSRLTFFRDGRALRLVVNLDGAVLSQSRFPVAPPNAAKVPEAKT</sequence>
<evidence type="ECO:0000313" key="1">
    <source>
        <dbReference type="EMBL" id="UXX83097.1"/>
    </source>
</evidence>
<dbReference type="RefSeq" id="WP_263047808.1">
    <property type="nucleotide sequence ID" value="NZ_CP106738.1"/>
</dbReference>
<keyword evidence="2" id="KW-1185">Reference proteome</keyword>
<dbReference type="Pfam" id="PF20132">
    <property type="entry name" value="DUF6522"/>
    <property type="match status" value="1"/>
</dbReference>
<proteinExistence type="predicted"/>
<accession>A0ABY6DAB9</accession>
<name>A0ABY6DAB9_9RHOB</name>
<dbReference type="EMBL" id="CP106738">
    <property type="protein sequence ID" value="UXX83097.1"/>
    <property type="molecule type" value="Genomic_DNA"/>
</dbReference>